<feature type="compositionally biased region" description="Polar residues" evidence="4">
    <location>
        <begin position="205"/>
        <end position="217"/>
    </location>
</feature>
<evidence type="ECO:0000259" key="6">
    <source>
        <dbReference type="PROSITE" id="PS50853"/>
    </source>
</evidence>
<evidence type="ECO:0000313" key="8">
    <source>
        <dbReference type="Proteomes" id="UP000050867"/>
    </source>
</evidence>
<dbReference type="Proteomes" id="UP000050867">
    <property type="component" value="Unassembled WGS sequence"/>
</dbReference>
<dbReference type="InterPro" id="IPR013783">
    <property type="entry name" value="Ig-like_fold"/>
</dbReference>
<keyword evidence="3" id="KW-0119">Carbohydrate metabolism</keyword>
<organism evidence="7 8">
    <name type="scientific">Wenjunlia vitaminophila</name>
    <name type="common">Streptomyces vitaminophilus</name>
    <dbReference type="NCBI Taxonomy" id="76728"/>
    <lineage>
        <taxon>Bacteria</taxon>
        <taxon>Bacillati</taxon>
        <taxon>Actinomycetota</taxon>
        <taxon>Actinomycetes</taxon>
        <taxon>Kitasatosporales</taxon>
        <taxon>Streptomycetaceae</taxon>
        <taxon>Wenjunlia</taxon>
    </lineage>
</organism>
<keyword evidence="1" id="KW-0677">Repeat</keyword>
<dbReference type="EMBL" id="LLZU01000015">
    <property type="protein sequence ID" value="KRV49111.1"/>
    <property type="molecule type" value="Genomic_DNA"/>
</dbReference>
<dbReference type="PANTHER" id="PTHR46708:SF2">
    <property type="entry name" value="FIBRONECTIN TYPE-III DOMAIN-CONTAINING PROTEIN"/>
    <property type="match status" value="1"/>
</dbReference>
<feature type="signal peptide" evidence="5">
    <location>
        <begin position="1"/>
        <end position="21"/>
    </location>
</feature>
<keyword evidence="7" id="KW-0378">Hydrolase</keyword>
<keyword evidence="8" id="KW-1185">Reference proteome</keyword>
<feature type="region of interest" description="Disordered" evidence="4">
    <location>
        <begin position="109"/>
        <end position="140"/>
    </location>
</feature>
<comment type="caution">
    <text evidence="7">The sequence shown here is derived from an EMBL/GenBank/DDBJ whole genome shotgun (WGS) entry which is preliminary data.</text>
</comment>
<dbReference type="InterPro" id="IPR003961">
    <property type="entry name" value="FN3_dom"/>
</dbReference>
<name>A0A0T6LSI9_WENVI</name>
<feature type="domain" description="Fibronectin type-III" evidence="6">
    <location>
        <begin position="131"/>
        <end position="218"/>
    </location>
</feature>
<dbReference type="InterPro" id="IPR036116">
    <property type="entry name" value="FN3_sf"/>
</dbReference>
<sequence>MRRFPLLAALTCLTVLLSVPACDSDDTDTEPPSTPTGLTADAGSATSVHVMWEAARDNVAVTAYQVYLSGRRVRQVPADRHMVDVTGLEPGARYRFAVRAVDAAGNVSARGAERPVTMPSADRDDRRAPTRPTGLRGRAEGARAAVLTWRPSTDNLGVSSYDIYQGDSRVHSVGGDRSTARVTGLRPGTDYAFTVRARDTADNLSPASNTVELTTPSVPGDGSATAPTAFRVRSHTEHGAHYLDLSWLPPETEEDVTEYQIHLNGRLASTLVWGDAAPPGRADYSLPVEAEGAGTRYTVRIRGRLPDGEWGRFSAERTVTLAGPS</sequence>
<feature type="region of interest" description="Disordered" evidence="4">
    <location>
        <begin position="205"/>
        <end position="225"/>
    </location>
</feature>
<evidence type="ECO:0000256" key="4">
    <source>
        <dbReference type="SAM" id="MobiDB-lite"/>
    </source>
</evidence>
<keyword evidence="5" id="KW-0732">Signal</keyword>
<dbReference type="SMART" id="SM00060">
    <property type="entry name" value="FN3"/>
    <property type="match status" value="3"/>
</dbReference>
<evidence type="ECO:0000313" key="7">
    <source>
        <dbReference type="EMBL" id="KRV49111.1"/>
    </source>
</evidence>
<evidence type="ECO:0000256" key="1">
    <source>
        <dbReference type="ARBA" id="ARBA00022737"/>
    </source>
</evidence>
<dbReference type="PROSITE" id="PS50853">
    <property type="entry name" value="FN3"/>
    <property type="match status" value="3"/>
</dbReference>
<dbReference type="SUPFAM" id="SSF49265">
    <property type="entry name" value="Fibronectin type III"/>
    <property type="match status" value="2"/>
</dbReference>
<dbReference type="Gene3D" id="2.60.40.10">
    <property type="entry name" value="Immunoglobulins"/>
    <property type="match status" value="3"/>
</dbReference>
<evidence type="ECO:0000256" key="5">
    <source>
        <dbReference type="SAM" id="SignalP"/>
    </source>
</evidence>
<dbReference type="RefSeq" id="WP_018384505.1">
    <property type="nucleotide sequence ID" value="NZ_LLZU01000015.1"/>
</dbReference>
<proteinExistence type="predicted"/>
<dbReference type="eggNOG" id="COG4733">
    <property type="taxonomic scope" value="Bacteria"/>
</dbReference>
<reference evidence="7 8" key="1">
    <citation type="submission" date="2015-10" db="EMBL/GenBank/DDBJ databases">
        <title>Draft genome sequence of pyrrolomycin-producing Streptomyces vitaminophilus.</title>
        <authorList>
            <person name="Graham D.E."/>
            <person name="Mahan K.M."/>
            <person name="Klingeman D.M."/>
            <person name="Hettich R.L."/>
            <person name="Parry R.J."/>
        </authorList>
    </citation>
    <scope>NUCLEOTIDE SEQUENCE [LARGE SCALE GENOMIC DNA]</scope>
    <source>
        <strain evidence="7 8">ATCC 31673</strain>
    </source>
</reference>
<dbReference type="STRING" id="76728.AQ490_21695"/>
<dbReference type="PANTHER" id="PTHR46708">
    <property type="entry name" value="TENASCIN"/>
    <property type="match status" value="1"/>
</dbReference>
<dbReference type="AlphaFoldDB" id="A0A0T6LSI9"/>
<feature type="chain" id="PRO_5006670631" evidence="5">
    <location>
        <begin position="22"/>
        <end position="325"/>
    </location>
</feature>
<evidence type="ECO:0000256" key="3">
    <source>
        <dbReference type="ARBA" id="ARBA00023326"/>
    </source>
</evidence>
<evidence type="ECO:0000256" key="2">
    <source>
        <dbReference type="ARBA" id="ARBA00023295"/>
    </source>
</evidence>
<dbReference type="CDD" id="cd00063">
    <property type="entry name" value="FN3"/>
    <property type="match status" value="3"/>
</dbReference>
<dbReference type="InterPro" id="IPR050991">
    <property type="entry name" value="ECM_Regulatory_Proteins"/>
</dbReference>
<accession>A0A0T6LSI9</accession>
<gene>
    <name evidence="7" type="ORF">AQ490_21695</name>
</gene>
<dbReference type="GO" id="GO:0016798">
    <property type="term" value="F:hydrolase activity, acting on glycosyl bonds"/>
    <property type="evidence" value="ECO:0007669"/>
    <property type="project" value="UniProtKB-KW"/>
</dbReference>
<dbReference type="GO" id="GO:0000272">
    <property type="term" value="P:polysaccharide catabolic process"/>
    <property type="evidence" value="ECO:0007669"/>
    <property type="project" value="UniProtKB-KW"/>
</dbReference>
<keyword evidence="3" id="KW-0624">Polysaccharide degradation</keyword>
<feature type="domain" description="Fibronectin type-III" evidence="6">
    <location>
        <begin position="31"/>
        <end position="121"/>
    </location>
</feature>
<feature type="domain" description="Fibronectin type-III" evidence="6">
    <location>
        <begin position="226"/>
        <end position="325"/>
    </location>
</feature>
<keyword evidence="2" id="KW-0326">Glycosidase</keyword>
<dbReference type="Pfam" id="PF00041">
    <property type="entry name" value="fn3"/>
    <property type="match status" value="2"/>
</dbReference>
<protein>
    <submittedName>
        <fullName evidence="7">Hydrolase</fullName>
    </submittedName>
</protein>